<evidence type="ECO:0000256" key="1">
    <source>
        <dbReference type="ARBA" id="ARBA00004651"/>
    </source>
</evidence>
<keyword evidence="5 8" id="KW-1133">Transmembrane helix</keyword>
<feature type="transmembrane region" description="Helical" evidence="8">
    <location>
        <begin position="300"/>
        <end position="317"/>
    </location>
</feature>
<dbReference type="InterPro" id="IPR000715">
    <property type="entry name" value="Glycosyl_transferase_4"/>
</dbReference>
<evidence type="ECO:0000313" key="10">
    <source>
        <dbReference type="Proteomes" id="UP001501072"/>
    </source>
</evidence>
<feature type="transmembrane region" description="Helical" evidence="8">
    <location>
        <begin position="167"/>
        <end position="184"/>
    </location>
</feature>
<evidence type="ECO:0000256" key="7">
    <source>
        <dbReference type="SAM" id="MobiDB-lite"/>
    </source>
</evidence>
<reference evidence="10" key="1">
    <citation type="journal article" date="2019" name="Int. J. Syst. Evol. Microbiol.">
        <title>The Global Catalogue of Microorganisms (GCM) 10K type strain sequencing project: providing services to taxonomists for standard genome sequencing and annotation.</title>
        <authorList>
            <consortium name="The Broad Institute Genomics Platform"/>
            <consortium name="The Broad Institute Genome Sequencing Center for Infectious Disease"/>
            <person name="Wu L."/>
            <person name="Ma J."/>
        </authorList>
    </citation>
    <scope>NUCLEOTIDE SEQUENCE [LARGE SCALE GENOMIC DNA]</scope>
    <source>
        <strain evidence="10">JCM 11269</strain>
    </source>
</reference>
<feature type="transmembrane region" description="Helical" evidence="8">
    <location>
        <begin position="70"/>
        <end position="88"/>
    </location>
</feature>
<comment type="subcellular location">
    <subcellularLocation>
        <location evidence="1">Cell membrane</location>
        <topology evidence="1">Multi-pass membrane protein</topology>
    </subcellularLocation>
</comment>
<keyword evidence="2" id="KW-1003">Cell membrane</keyword>
<feature type="compositionally biased region" description="Gly residues" evidence="7">
    <location>
        <begin position="494"/>
        <end position="504"/>
    </location>
</feature>
<keyword evidence="4 8" id="KW-0812">Transmembrane</keyword>
<feature type="compositionally biased region" description="Basic and acidic residues" evidence="7">
    <location>
        <begin position="447"/>
        <end position="456"/>
    </location>
</feature>
<dbReference type="PANTHER" id="PTHR22926:SF3">
    <property type="entry name" value="UNDECAPRENYL-PHOSPHATE ALPHA-N-ACETYLGLUCOSAMINYL 1-PHOSPHATE TRANSFERASE"/>
    <property type="match status" value="1"/>
</dbReference>
<evidence type="ECO:0000256" key="3">
    <source>
        <dbReference type="ARBA" id="ARBA00022679"/>
    </source>
</evidence>
<evidence type="ECO:0000256" key="6">
    <source>
        <dbReference type="ARBA" id="ARBA00023136"/>
    </source>
</evidence>
<evidence type="ECO:0000256" key="4">
    <source>
        <dbReference type="ARBA" id="ARBA00022692"/>
    </source>
</evidence>
<evidence type="ECO:0000256" key="8">
    <source>
        <dbReference type="SAM" id="Phobius"/>
    </source>
</evidence>
<evidence type="ECO:0000313" key="9">
    <source>
        <dbReference type="EMBL" id="GAA1013876.1"/>
    </source>
</evidence>
<keyword evidence="6 8" id="KW-0472">Membrane</keyword>
<name>A0ABP4DP48_9ACTN</name>
<feature type="transmembrane region" description="Helical" evidence="8">
    <location>
        <begin position="95"/>
        <end position="112"/>
    </location>
</feature>
<dbReference type="CDD" id="cd06853">
    <property type="entry name" value="GT_WecA_like"/>
    <property type="match status" value="1"/>
</dbReference>
<evidence type="ECO:0000256" key="5">
    <source>
        <dbReference type="ARBA" id="ARBA00022989"/>
    </source>
</evidence>
<feature type="transmembrane region" description="Helical" evidence="8">
    <location>
        <begin position="6"/>
        <end position="27"/>
    </location>
</feature>
<dbReference type="Pfam" id="PF00953">
    <property type="entry name" value="Glycos_transf_4"/>
    <property type="match status" value="1"/>
</dbReference>
<dbReference type="Proteomes" id="UP001501072">
    <property type="component" value="Unassembled WGS sequence"/>
</dbReference>
<keyword evidence="3" id="KW-0808">Transferase</keyword>
<evidence type="ECO:0000256" key="2">
    <source>
        <dbReference type="ARBA" id="ARBA00022475"/>
    </source>
</evidence>
<dbReference type="PANTHER" id="PTHR22926">
    <property type="entry name" value="PHOSPHO-N-ACETYLMURAMOYL-PENTAPEPTIDE-TRANSFERASE"/>
    <property type="match status" value="1"/>
</dbReference>
<feature type="region of interest" description="Disordered" evidence="7">
    <location>
        <begin position="328"/>
        <end position="394"/>
    </location>
</feature>
<feature type="transmembrane region" description="Helical" evidence="8">
    <location>
        <begin position="143"/>
        <end position="161"/>
    </location>
</feature>
<dbReference type="RefSeq" id="WP_385881664.1">
    <property type="nucleotide sequence ID" value="NZ_BAAAHU010000049.1"/>
</dbReference>
<comment type="caution">
    <text evidence="9">The sequence shown here is derived from an EMBL/GenBank/DDBJ whole genome shotgun (WGS) entry which is preliminary data.</text>
</comment>
<feature type="transmembrane region" description="Helical" evidence="8">
    <location>
        <begin position="271"/>
        <end position="294"/>
    </location>
</feature>
<feature type="transmembrane region" description="Helical" evidence="8">
    <location>
        <begin position="218"/>
        <end position="241"/>
    </location>
</feature>
<feature type="transmembrane region" description="Helical" evidence="8">
    <location>
        <begin position="39"/>
        <end position="58"/>
    </location>
</feature>
<feature type="transmembrane region" description="Helical" evidence="8">
    <location>
        <begin position="191"/>
        <end position="212"/>
    </location>
</feature>
<feature type="region of interest" description="Disordered" evidence="7">
    <location>
        <begin position="418"/>
        <end position="556"/>
    </location>
</feature>
<organism evidence="9 10">
    <name type="scientific">Streptomyces thermogriseus</name>
    <dbReference type="NCBI Taxonomy" id="75292"/>
    <lineage>
        <taxon>Bacteria</taxon>
        <taxon>Bacillati</taxon>
        <taxon>Actinomycetota</taxon>
        <taxon>Actinomycetes</taxon>
        <taxon>Kitasatosporales</taxon>
        <taxon>Streptomycetaceae</taxon>
        <taxon>Streptomyces</taxon>
    </lineage>
</organism>
<feature type="compositionally biased region" description="Low complexity" evidence="7">
    <location>
        <begin position="418"/>
        <end position="432"/>
    </location>
</feature>
<feature type="transmembrane region" description="Helical" evidence="8">
    <location>
        <begin position="118"/>
        <end position="136"/>
    </location>
</feature>
<protein>
    <submittedName>
        <fullName evidence="9">Uncharacterized protein</fullName>
    </submittedName>
</protein>
<proteinExistence type="predicted"/>
<gene>
    <name evidence="9" type="ORF">GCM10009564_41920</name>
</gene>
<sequence>MLYGIATAVIALLLAAVLSALLRGPALRLGLVDRRRVRPVPLLGGVAVVLSTCLVVAVGGWTEAAPLGDGVTRLLVASAGVAALGLAADLWRLRTPFLVVGTAAAAAFVVPYDETGLPAGIAAVVWIACAATAFRGLDHTDGLAGTVGVLTAFGAGACAAAEVMDDLVVVLSVLAAALTGFLMHNWHPARIAFGASGSLFTGFLLASAAVFIRSGHDLVPSLAVLFALTATASADAVLVVLSRRLAGRPVLRRGPDHLAHRLRRLGPTPPGVAVLLGTGTFAAVLVGVLVHSGWAAPGNVLWVAGASLAVVLGLLRVPAYGPRRRTGAYGVRAHPEPRGTRAPVRVPGTRGRPEVRGARRLPAARSGARVRTEPPLDAPRARTGPSGGALGGAPRARAGLFGGLVRARAAVPRTRLGGTRLRARAGRSSWAARSRRRGGAPGVFDARGIHDAHDSSDSYDSYGGTSGGAHGSTPSAYGVPSGRDRGAPAPAGAPGAGAARGGPGAPRSRWGYGADAAVRASRAARRQPPYPAPSPRTAASQSPPPQVRASLRARGG</sequence>
<keyword evidence="10" id="KW-1185">Reference proteome</keyword>
<accession>A0ABP4DP48</accession>
<dbReference type="EMBL" id="BAAAHU010000049">
    <property type="protein sequence ID" value="GAA1013876.1"/>
    <property type="molecule type" value="Genomic_DNA"/>
</dbReference>